<gene>
    <name evidence="2" type="ORF">DPMN_083010</name>
</gene>
<feature type="region of interest" description="Disordered" evidence="1">
    <location>
        <begin position="1"/>
        <end position="51"/>
    </location>
</feature>
<dbReference type="EMBL" id="JAIWYP010000016">
    <property type="protein sequence ID" value="KAH3695549.1"/>
    <property type="molecule type" value="Genomic_DNA"/>
</dbReference>
<accession>A0A9D3YBM7</accession>
<evidence type="ECO:0000313" key="3">
    <source>
        <dbReference type="Proteomes" id="UP000828390"/>
    </source>
</evidence>
<dbReference type="AlphaFoldDB" id="A0A9D3YBM7"/>
<organism evidence="2 3">
    <name type="scientific">Dreissena polymorpha</name>
    <name type="common">Zebra mussel</name>
    <name type="synonym">Mytilus polymorpha</name>
    <dbReference type="NCBI Taxonomy" id="45954"/>
    <lineage>
        <taxon>Eukaryota</taxon>
        <taxon>Metazoa</taxon>
        <taxon>Spiralia</taxon>
        <taxon>Lophotrochozoa</taxon>
        <taxon>Mollusca</taxon>
        <taxon>Bivalvia</taxon>
        <taxon>Autobranchia</taxon>
        <taxon>Heteroconchia</taxon>
        <taxon>Euheterodonta</taxon>
        <taxon>Imparidentia</taxon>
        <taxon>Neoheterodontei</taxon>
        <taxon>Myida</taxon>
        <taxon>Dreissenoidea</taxon>
        <taxon>Dreissenidae</taxon>
        <taxon>Dreissena</taxon>
    </lineage>
</organism>
<sequence>MADGGCTEDLSGITPQQQQQQQQHTSGQAPQGLAVFQYSPGTPAPPNWPCATPIKSQCPPYYNQFWQSPANAPNTHTSSMNNGNSYFANNGQNTIDSDVSKILTGNWVN</sequence>
<keyword evidence="3" id="KW-1185">Reference proteome</keyword>
<comment type="caution">
    <text evidence="2">The sequence shown here is derived from an EMBL/GenBank/DDBJ whole genome shotgun (WGS) entry which is preliminary data.</text>
</comment>
<reference evidence="2" key="1">
    <citation type="journal article" date="2019" name="bioRxiv">
        <title>The Genome of the Zebra Mussel, Dreissena polymorpha: A Resource for Invasive Species Research.</title>
        <authorList>
            <person name="McCartney M.A."/>
            <person name="Auch B."/>
            <person name="Kono T."/>
            <person name="Mallez S."/>
            <person name="Zhang Y."/>
            <person name="Obille A."/>
            <person name="Becker A."/>
            <person name="Abrahante J.E."/>
            <person name="Garbe J."/>
            <person name="Badalamenti J.P."/>
            <person name="Herman A."/>
            <person name="Mangelson H."/>
            <person name="Liachko I."/>
            <person name="Sullivan S."/>
            <person name="Sone E.D."/>
            <person name="Koren S."/>
            <person name="Silverstein K.A.T."/>
            <person name="Beckman K.B."/>
            <person name="Gohl D.M."/>
        </authorList>
    </citation>
    <scope>NUCLEOTIDE SEQUENCE</scope>
    <source>
        <strain evidence="2">Duluth1</strain>
        <tissue evidence="2">Whole animal</tissue>
    </source>
</reference>
<protein>
    <submittedName>
        <fullName evidence="2">Uncharacterized protein</fullName>
    </submittedName>
</protein>
<evidence type="ECO:0000313" key="2">
    <source>
        <dbReference type="EMBL" id="KAH3695549.1"/>
    </source>
</evidence>
<evidence type="ECO:0000256" key="1">
    <source>
        <dbReference type="SAM" id="MobiDB-lite"/>
    </source>
</evidence>
<dbReference type="Proteomes" id="UP000828390">
    <property type="component" value="Unassembled WGS sequence"/>
</dbReference>
<reference evidence="2" key="2">
    <citation type="submission" date="2020-11" db="EMBL/GenBank/DDBJ databases">
        <authorList>
            <person name="McCartney M.A."/>
            <person name="Auch B."/>
            <person name="Kono T."/>
            <person name="Mallez S."/>
            <person name="Becker A."/>
            <person name="Gohl D.M."/>
            <person name="Silverstein K.A.T."/>
            <person name="Koren S."/>
            <person name="Bechman K.B."/>
            <person name="Herman A."/>
            <person name="Abrahante J.E."/>
            <person name="Garbe J."/>
        </authorList>
    </citation>
    <scope>NUCLEOTIDE SEQUENCE</scope>
    <source>
        <strain evidence="2">Duluth1</strain>
        <tissue evidence="2">Whole animal</tissue>
    </source>
</reference>
<proteinExistence type="predicted"/>
<name>A0A9D3YBM7_DREPO</name>